<dbReference type="InterPro" id="IPR051012">
    <property type="entry name" value="CellSynth/LPSAsmb/PSIAsmb"/>
</dbReference>
<keyword evidence="6" id="KW-1185">Reference proteome</keyword>
<dbReference type="SMART" id="SM00028">
    <property type="entry name" value="TPR"/>
    <property type="match status" value="7"/>
</dbReference>
<evidence type="ECO:0008006" key="7">
    <source>
        <dbReference type="Google" id="ProtNLM"/>
    </source>
</evidence>
<evidence type="ECO:0000256" key="4">
    <source>
        <dbReference type="SAM" id="MobiDB-lite"/>
    </source>
</evidence>
<dbReference type="Proteomes" id="UP001319827">
    <property type="component" value="Chromosome"/>
</dbReference>
<feature type="region of interest" description="Disordered" evidence="4">
    <location>
        <begin position="395"/>
        <end position="422"/>
    </location>
</feature>
<keyword evidence="2 3" id="KW-0802">TPR repeat</keyword>
<evidence type="ECO:0000313" key="6">
    <source>
        <dbReference type="Proteomes" id="UP001319827"/>
    </source>
</evidence>
<evidence type="ECO:0000313" key="5">
    <source>
        <dbReference type="EMBL" id="BCR05158.1"/>
    </source>
</evidence>
<reference evidence="5 6" key="2">
    <citation type="journal article" date="2021" name="Int. J. Syst. Evol. Microbiol.">
        <title>Isolation and Polyphasic Characterization of Desulfuromonas versatilis sp. Nov., an Electrogenic Bacteria Capable of Versatile Metabolism Isolated from a Graphene Oxide-Reducing Enrichment Culture.</title>
        <authorList>
            <person name="Xie L."/>
            <person name="Yoshida N."/>
            <person name="Ishii S."/>
            <person name="Meng L."/>
        </authorList>
    </citation>
    <scope>NUCLEOTIDE SEQUENCE [LARGE SCALE GENOMIC DNA]</scope>
    <source>
        <strain evidence="5 6">NIT-T3</strain>
    </source>
</reference>
<gene>
    <name evidence="5" type="ORF">DESUT3_22270</name>
</gene>
<feature type="repeat" description="TPR" evidence="3">
    <location>
        <begin position="234"/>
        <end position="267"/>
    </location>
</feature>
<keyword evidence="1" id="KW-0677">Repeat</keyword>
<evidence type="ECO:0000256" key="1">
    <source>
        <dbReference type="ARBA" id="ARBA00022737"/>
    </source>
</evidence>
<reference evidence="5 6" key="1">
    <citation type="journal article" date="2016" name="C (Basel)">
        <title>Selective Growth of and Electricity Production by Marine Exoelectrogenic Bacteria in Self-Aggregated Hydrogel of Microbially Reduced Graphene Oxide.</title>
        <authorList>
            <person name="Yoshida N."/>
            <person name="Goto Y."/>
            <person name="Miyata Y."/>
        </authorList>
    </citation>
    <scope>NUCLEOTIDE SEQUENCE [LARGE SCALE GENOMIC DNA]</scope>
    <source>
        <strain evidence="5 6">NIT-T3</strain>
    </source>
</reference>
<sequence length="774" mass="84997">MANKEKLLASAQKSLQKGQIAKAIKDFQKIVELDPKDVRNRQKLAELFSRVKNNEQALSEYEAVAKYYAENGFYLKSIAVYKQMQKLEPSLVHIYHRLAELNEKQGLKGNALAEYRSLVSYYEKQRMVPETINILQKMRDVDPENLNIRVKIAETFVQAKMTDKARAEVFEVRKFLMQKKDFAKVLKLFEIFLPMFPKDSEMLLGQAQALIAKGDIERGLEVLQQLSAGAADNPEILRALVRAYRQREDFASALKTFERLLKLQPEDLELREGFIQASLDAGKEKQALEHLEEWKEKFLDGGRVASLKAFYERLEKALPGNGKIANTLHSIYEVTGEGDKLFDFLSSAPASESGSLSVPGGEALSGTPTLDDSLLDEAVEDLEPLDELELPSAGLLAGADSGSRHAPGAEPQETAAREEQETQDFLEEIPLEFLEEDSGDAGGELVEAESLELELELELEDDLDDLEAACVPAEDFLAEEPEVIADAEVGSAHDDLESVELALDADDDLLDLDLDAALSETSGGESKPDIATDLEEAEFYLQQGLLDDAERVCRSILEADPACRQAQAKLEEIDKKKLSTQASPGESAGAAGPGASGKPAAKASARADRFGLDTALGEFKKGVQSQIDVDDCESHYNLGIAYKEMGLLDDAIAEFDHALRNPDRRVDCLTLKGVCLISKGDFDGAEAAFKAGLGSAELSDGEKISLQYELGLLYETSGKPQEALDCFLFVADCDLFYRNVGDRVAAVRKQLGKDDQEGKASGKALGNKDRVSYV</sequence>
<dbReference type="Pfam" id="PF13181">
    <property type="entry name" value="TPR_8"/>
    <property type="match status" value="1"/>
</dbReference>
<dbReference type="InterPro" id="IPR019734">
    <property type="entry name" value="TPR_rpt"/>
</dbReference>
<evidence type="ECO:0000256" key="3">
    <source>
        <dbReference type="PROSITE-ProRule" id="PRU00339"/>
    </source>
</evidence>
<name>A0ABM8HS97_9BACT</name>
<dbReference type="Pfam" id="PF13432">
    <property type="entry name" value="TPR_16"/>
    <property type="match status" value="1"/>
</dbReference>
<dbReference type="PROSITE" id="PS50005">
    <property type="entry name" value="TPR"/>
    <property type="match status" value="3"/>
</dbReference>
<dbReference type="InterPro" id="IPR011990">
    <property type="entry name" value="TPR-like_helical_dom_sf"/>
</dbReference>
<dbReference type="EMBL" id="AP024355">
    <property type="protein sequence ID" value="BCR05158.1"/>
    <property type="molecule type" value="Genomic_DNA"/>
</dbReference>
<dbReference type="PANTHER" id="PTHR45586:SF1">
    <property type="entry name" value="LIPOPOLYSACCHARIDE ASSEMBLY PROTEIN B"/>
    <property type="match status" value="1"/>
</dbReference>
<feature type="repeat" description="TPR" evidence="3">
    <location>
        <begin position="4"/>
        <end position="37"/>
    </location>
</feature>
<proteinExistence type="predicted"/>
<feature type="region of interest" description="Disordered" evidence="4">
    <location>
        <begin position="574"/>
        <end position="603"/>
    </location>
</feature>
<evidence type="ECO:0000256" key="2">
    <source>
        <dbReference type="ARBA" id="ARBA00022803"/>
    </source>
</evidence>
<organism evidence="5 6">
    <name type="scientific">Desulfuromonas versatilis</name>
    <dbReference type="NCBI Taxonomy" id="2802975"/>
    <lineage>
        <taxon>Bacteria</taxon>
        <taxon>Pseudomonadati</taxon>
        <taxon>Thermodesulfobacteriota</taxon>
        <taxon>Desulfuromonadia</taxon>
        <taxon>Desulfuromonadales</taxon>
        <taxon>Desulfuromonadaceae</taxon>
        <taxon>Desulfuromonas</taxon>
    </lineage>
</organism>
<dbReference type="PANTHER" id="PTHR45586">
    <property type="entry name" value="TPR REPEAT-CONTAINING PROTEIN PA4667"/>
    <property type="match status" value="1"/>
</dbReference>
<dbReference type="Gene3D" id="1.25.40.10">
    <property type="entry name" value="Tetratricopeptide repeat domain"/>
    <property type="match status" value="3"/>
</dbReference>
<dbReference type="Pfam" id="PF14559">
    <property type="entry name" value="TPR_19"/>
    <property type="match status" value="1"/>
</dbReference>
<dbReference type="RefSeq" id="WP_221248580.1">
    <property type="nucleotide sequence ID" value="NZ_AP024355.1"/>
</dbReference>
<feature type="repeat" description="TPR" evidence="3">
    <location>
        <begin position="632"/>
        <end position="665"/>
    </location>
</feature>
<protein>
    <recommendedName>
        <fullName evidence="7">Tetratricopeptide repeat protein</fullName>
    </recommendedName>
</protein>
<dbReference type="SUPFAM" id="SSF48452">
    <property type="entry name" value="TPR-like"/>
    <property type="match status" value="2"/>
</dbReference>
<accession>A0ABM8HS97</accession>